<dbReference type="AlphaFoldDB" id="A0ABD7MSZ2"/>
<reference evidence="1 2" key="1">
    <citation type="submission" date="2018-06" db="EMBL/GenBank/DDBJ databases">
        <authorList>
            <consortium name="Pathogen Informatics"/>
            <person name="Doyle S."/>
        </authorList>
    </citation>
    <scope>NUCLEOTIDE SEQUENCE [LARGE SCALE GENOMIC DNA]</scope>
    <source>
        <strain evidence="1 2">NCTC7908</strain>
    </source>
</reference>
<evidence type="ECO:0000313" key="1">
    <source>
        <dbReference type="EMBL" id="SQG51297.1"/>
    </source>
</evidence>
<dbReference type="EMBL" id="LS483400">
    <property type="protein sequence ID" value="SQG51297.1"/>
    <property type="molecule type" value="Genomic_DNA"/>
</dbReference>
<protein>
    <submittedName>
        <fullName evidence="1">Uncharacterized protein</fullName>
    </submittedName>
</protein>
<sequence>MVVAGTVFQVVLLLCGDGRYREPNSGTIPAGRAVIATGDDDASGQ</sequence>
<dbReference type="Proteomes" id="UP000248741">
    <property type="component" value="Chromosome 1"/>
</dbReference>
<name>A0ABD7MSZ2_CORUL</name>
<organism evidence="1 2">
    <name type="scientific">Corynebacterium ulcerans</name>
    <dbReference type="NCBI Taxonomy" id="65058"/>
    <lineage>
        <taxon>Bacteria</taxon>
        <taxon>Bacillati</taxon>
        <taxon>Actinomycetota</taxon>
        <taxon>Actinomycetes</taxon>
        <taxon>Mycobacteriales</taxon>
        <taxon>Corynebacteriaceae</taxon>
        <taxon>Corynebacterium</taxon>
    </lineage>
</organism>
<accession>A0ABD7MSZ2</accession>
<evidence type="ECO:0000313" key="2">
    <source>
        <dbReference type="Proteomes" id="UP000248741"/>
    </source>
</evidence>
<gene>
    <name evidence="1" type="ORF">NCTC7908_01162</name>
</gene>
<proteinExistence type="predicted"/>